<proteinExistence type="inferred from homology"/>
<evidence type="ECO:0000256" key="1">
    <source>
        <dbReference type="ARBA" id="ARBA00025733"/>
    </source>
</evidence>
<feature type="domain" description="CS" evidence="3">
    <location>
        <begin position="7"/>
        <end position="110"/>
    </location>
</feature>
<name>A0ABR3PY77_9TREE</name>
<feature type="region of interest" description="Disordered" evidence="2">
    <location>
        <begin position="203"/>
        <end position="242"/>
    </location>
</feature>
<evidence type="ECO:0000313" key="4">
    <source>
        <dbReference type="EMBL" id="KAL1407073.1"/>
    </source>
</evidence>
<dbReference type="InterPro" id="IPR007052">
    <property type="entry name" value="CS_dom"/>
</dbReference>
<keyword evidence="5" id="KW-1185">Reference proteome</keyword>
<dbReference type="PROSITE" id="PS51203">
    <property type="entry name" value="CS"/>
    <property type="match status" value="1"/>
</dbReference>
<dbReference type="CDD" id="cd06465">
    <property type="entry name" value="p23_hB-ind1_like"/>
    <property type="match status" value="1"/>
</dbReference>
<feature type="compositionally biased region" description="Acidic residues" evidence="2">
    <location>
        <begin position="216"/>
        <end position="226"/>
    </location>
</feature>
<protein>
    <submittedName>
        <fullName evidence="4">P23 chaperone protein wos2</fullName>
    </submittedName>
</protein>
<accession>A0ABR3PY77</accession>
<dbReference type="EMBL" id="JBBXJM010000005">
    <property type="protein sequence ID" value="KAL1407073.1"/>
    <property type="molecule type" value="Genomic_DNA"/>
</dbReference>
<dbReference type="RefSeq" id="XP_069207017.1">
    <property type="nucleotide sequence ID" value="XM_069354946.1"/>
</dbReference>
<evidence type="ECO:0000256" key="2">
    <source>
        <dbReference type="SAM" id="MobiDB-lite"/>
    </source>
</evidence>
<dbReference type="Gene3D" id="2.60.40.790">
    <property type="match status" value="1"/>
</dbReference>
<dbReference type="PANTHER" id="PTHR22932">
    <property type="entry name" value="TELOMERASE-BINDING PROTEIN P23 HSP90 CO-CHAPERONE"/>
    <property type="match status" value="1"/>
</dbReference>
<gene>
    <name evidence="4" type="primary">wos2</name>
    <name evidence="4" type="ORF">Q8F55_006486</name>
</gene>
<dbReference type="InterPro" id="IPR045250">
    <property type="entry name" value="p23-like"/>
</dbReference>
<dbReference type="Proteomes" id="UP001565368">
    <property type="component" value="Unassembled WGS sequence"/>
</dbReference>
<comment type="similarity">
    <text evidence="1">Belongs to the p23/wos2 family.</text>
</comment>
<feature type="compositionally biased region" description="Gly residues" evidence="2">
    <location>
        <begin position="204"/>
        <end position="215"/>
    </location>
</feature>
<evidence type="ECO:0000259" key="3">
    <source>
        <dbReference type="PROSITE" id="PS51203"/>
    </source>
</evidence>
<comment type="caution">
    <text evidence="4">The sequence shown here is derived from an EMBL/GenBank/DDBJ whole genome shotgun (WGS) entry which is preliminary data.</text>
</comment>
<reference evidence="4 5" key="1">
    <citation type="submission" date="2023-08" db="EMBL/GenBank/DDBJ databases">
        <title>Annotated Genome Sequence of Vanrija albida AlHP1.</title>
        <authorList>
            <person name="Herzog R."/>
        </authorList>
    </citation>
    <scope>NUCLEOTIDE SEQUENCE [LARGE SCALE GENOMIC DNA]</scope>
    <source>
        <strain evidence="4 5">AlHP1</strain>
    </source>
</reference>
<evidence type="ECO:0000313" key="5">
    <source>
        <dbReference type="Proteomes" id="UP001565368"/>
    </source>
</evidence>
<dbReference type="InterPro" id="IPR008978">
    <property type="entry name" value="HSP20-like_chaperone"/>
</dbReference>
<dbReference type="GeneID" id="95987529"/>
<dbReference type="PANTHER" id="PTHR22932:SF1">
    <property type="entry name" value="CO-CHAPERONE PROTEIN DAF-41"/>
    <property type="match status" value="1"/>
</dbReference>
<dbReference type="SUPFAM" id="SSF49764">
    <property type="entry name" value="HSP20-like chaperones"/>
    <property type="match status" value="1"/>
</dbReference>
<organism evidence="4 5">
    <name type="scientific">Vanrija albida</name>
    <dbReference type="NCBI Taxonomy" id="181172"/>
    <lineage>
        <taxon>Eukaryota</taxon>
        <taxon>Fungi</taxon>
        <taxon>Dikarya</taxon>
        <taxon>Basidiomycota</taxon>
        <taxon>Agaricomycotina</taxon>
        <taxon>Tremellomycetes</taxon>
        <taxon>Trichosporonales</taxon>
        <taxon>Trichosporonaceae</taxon>
        <taxon>Vanrija</taxon>
    </lineage>
</organism>
<sequence length="242" mass="25635">MATFVKPLHPEILWAQRSSESDAEKNIVYVTINTPDIQGTPTLDVTKDQLSFAAKTGDASKNIPEKEWACDLDLWAEIDPTATKKHVTSRAIVLVLRKKELNAEYWPRLTKEKPNRNWIKTDFSKWVDEDEQDEAADVDVGGMGDMGGMGGMGGMEQMMGGMGGMGGGMPGMPGMGGMGGMPGMGGMGGGPGGIDFAKLMEQMGGAGGMPDFGAGGEDDDEGDLDDAPAAKKADEPEVEEVE</sequence>